<dbReference type="EMBL" id="WVIC01000005">
    <property type="protein sequence ID" value="NCJ05605.1"/>
    <property type="molecule type" value="Genomic_DNA"/>
</dbReference>
<proteinExistence type="predicted"/>
<dbReference type="Proteomes" id="UP000607397">
    <property type="component" value="Unassembled WGS sequence"/>
</dbReference>
<gene>
    <name evidence="1" type="ORF">GS597_03595</name>
</gene>
<keyword evidence="2" id="KW-1185">Reference proteome</keyword>
<dbReference type="AlphaFoldDB" id="A0A8K2A6Z8"/>
<evidence type="ECO:0000313" key="1">
    <source>
        <dbReference type="EMBL" id="NCJ05605.1"/>
    </source>
</evidence>
<comment type="caution">
    <text evidence="1">The sequence shown here is derived from an EMBL/GenBank/DDBJ whole genome shotgun (WGS) entry which is preliminary data.</text>
</comment>
<reference evidence="1" key="1">
    <citation type="submission" date="2019-12" db="EMBL/GenBank/DDBJ databases">
        <title>High-Quality draft genome sequences of three cyanobacteria isolated from the limestone walls of the Old Cathedral of Coimbra.</title>
        <authorList>
            <person name="Tiago I."/>
            <person name="Soares F."/>
            <person name="Portugal A."/>
        </authorList>
    </citation>
    <scope>NUCLEOTIDE SEQUENCE [LARGE SCALE GENOMIC DNA]</scope>
    <source>
        <strain evidence="1">C</strain>
    </source>
</reference>
<protein>
    <submittedName>
        <fullName evidence="1">Uncharacterized protein</fullName>
    </submittedName>
</protein>
<name>A0A8K2A6Z8_9CYAN</name>
<dbReference type="RefSeq" id="WP_161824086.1">
    <property type="nucleotide sequence ID" value="NZ_WVIC01000005.1"/>
</dbReference>
<organism evidence="1 2">
    <name type="scientific">Petrachloros mirabilis ULC683</name>
    <dbReference type="NCBI Taxonomy" id="2781853"/>
    <lineage>
        <taxon>Bacteria</taxon>
        <taxon>Bacillati</taxon>
        <taxon>Cyanobacteriota</taxon>
        <taxon>Cyanophyceae</taxon>
        <taxon>Synechococcales</taxon>
        <taxon>Petrachlorosaceae</taxon>
        <taxon>Petrachloros</taxon>
        <taxon>Petrachloros mirabilis</taxon>
    </lineage>
</organism>
<accession>A0A8K2A6Z8</accession>
<sequence length="78" mass="9156">MDFEIIGEISDIETIAVGKGIRDRARLQKYYGRGKWRKLKGVAQVRLPNDMIRLAEIHWYEAHGIGKREFKLKLPFLD</sequence>
<evidence type="ECO:0000313" key="2">
    <source>
        <dbReference type="Proteomes" id="UP000607397"/>
    </source>
</evidence>